<dbReference type="Gene3D" id="3.40.50.12650">
    <property type="match status" value="1"/>
</dbReference>
<evidence type="ECO:0000313" key="7">
    <source>
        <dbReference type="EMBL" id="KAF5803547.1"/>
    </source>
</evidence>
<evidence type="ECO:0000259" key="6">
    <source>
        <dbReference type="Pfam" id="PF07522"/>
    </source>
</evidence>
<protein>
    <submittedName>
        <fullName evidence="7">Metallo-beta-lactamase, ribonuclease Z/Hydroxyacylglutathione hydrolase</fullName>
    </submittedName>
</protein>
<gene>
    <name evidence="7" type="ORF">HanXRQr2_Chr06g0272641</name>
</gene>
<keyword evidence="4" id="KW-0234">DNA repair</keyword>
<reference evidence="7" key="1">
    <citation type="journal article" date="2017" name="Nature">
        <title>The sunflower genome provides insights into oil metabolism, flowering and Asterid evolution.</title>
        <authorList>
            <person name="Badouin H."/>
            <person name="Gouzy J."/>
            <person name="Grassa C.J."/>
            <person name="Murat F."/>
            <person name="Staton S.E."/>
            <person name="Cottret L."/>
            <person name="Lelandais-Briere C."/>
            <person name="Owens G.L."/>
            <person name="Carrere S."/>
            <person name="Mayjonade B."/>
            <person name="Legrand L."/>
            <person name="Gill N."/>
            <person name="Kane N.C."/>
            <person name="Bowers J.E."/>
            <person name="Hubner S."/>
            <person name="Bellec A."/>
            <person name="Berard A."/>
            <person name="Berges H."/>
            <person name="Blanchet N."/>
            <person name="Boniface M.C."/>
            <person name="Brunel D."/>
            <person name="Catrice O."/>
            <person name="Chaidir N."/>
            <person name="Claudel C."/>
            <person name="Donnadieu C."/>
            <person name="Faraut T."/>
            <person name="Fievet G."/>
            <person name="Helmstetter N."/>
            <person name="King M."/>
            <person name="Knapp S.J."/>
            <person name="Lai Z."/>
            <person name="Le Paslier M.C."/>
            <person name="Lippi Y."/>
            <person name="Lorenzon L."/>
            <person name="Mandel J.R."/>
            <person name="Marage G."/>
            <person name="Marchand G."/>
            <person name="Marquand E."/>
            <person name="Bret-Mestries E."/>
            <person name="Morien E."/>
            <person name="Nambeesan S."/>
            <person name="Nguyen T."/>
            <person name="Pegot-Espagnet P."/>
            <person name="Pouilly N."/>
            <person name="Raftis F."/>
            <person name="Sallet E."/>
            <person name="Schiex T."/>
            <person name="Thomas J."/>
            <person name="Vandecasteele C."/>
            <person name="Vares D."/>
            <person name="Vear F."/>
            <person name="Vautrin S."/>
            <person name="Crespi M."/>
            <person name="Mangin B."/>
            <person name="Burke J.M."/>
            <person name="Salse J."/>
            <person name="Munos S."/>
            <person name="Vincourt P."/>
            <person name="Rieseberg L.H."/>
            <person name="Langlade N.B."/>
        </authorList>
    </citation>
    <scope>NUCLEOTIDE SEQUENCE</scope>
    <source>
        <tissue evidence="7">Leaves</tissue>
    </source>
</reference>
<dbReference type="GO" id="GO:0003684">
    <property type="term" value="F:damaged DNA binding"/>
    <property type="evidence" value="ECO:0000318"/>
    <property type="project" value="GO_Central"/>
</dbReference>
<keyword evidence="5" id="KW-0539">Nucleus</keyword>
<reference evidence="7" key="2">
    <citation type="submission" date="2020-06" db="EMBL/GenBank/DDBJ databases">
        <title>Helianthus annuus Genome sequencing and assembly Release 2.</title>
        <authorList>
            <person name="Gouzy J."/>
            <person name="Langlade N."/>
            <person name="Munos S."/>
        </authorList>
    </citation>
    <scope>NUCLEOTIDE SEQUENCE</scope>
    <source>
        <tissue evidence="7">Leaves</tissue>
    </source>
</reference>
<accession>A0A9K3IVJ8</accession>
<dbReference type="Pfam" id="PF07522">
    <property type="entry name" value="DRMBL"/>
    <property type="match status" value="1"/>
</dbReference>
<dbReference type="Gramene" id="mRNA:HanXRQr2_Chr06g0272641">
    <property type="protein sequence ID" value="mRNA:HanXRQr2_Chr06g0272641"/>
    <property type="gene ID" value="HanXRQr2_Chr06g0272641"/>
</dbReference>
<comment type="subcellular location">
    <subcellularLocation>
        <location evidence="1">Nucleus</location>
    </subcellularLocation>
</comment>
<dbReference type="InterPro" id="IPR036866">
    <property type="entry name" value="RibonucZ/Hydroxyglut_hydro"/>
</dbReference>
<name>A0A9K3IVJ8_HELAN</name>
<dbReference type="PANTHER" id="PTHR23240:SF31">
    <property type="entry name" value="DNA REPAIR METALLO-BETA-LACTAMASE FAMILY PROTEIN"/>
    <property type="match status" value="1"/>
</dbReference>
<dbReference type="InterPro" id="IPR011084">
    <property type="entry name" value="DRMBL"/>
</dbReference>
<dbReference type="GO" id="GO:0035312">
    <property type="term" value="F:5'-3' DNA exonuclease activity"/>
    <property type="evidence" value="ECO:0000318"/>
    <property type="project" value="GO_Central"/>
</dbReference>
<evidence type="ECO:0000256" key="2">
    <source>
        <dbReference type="ARBA" id="ARBA00010304"/>
    </source>
</evidence>
<evidence type="ECO:0000256" key="3">
    <source>
        <dbReference type="ARBA" id="ARBA00022763"/>
    </source>
</evidence>
<comment type="similarity">
    <text evidence="2">Belongs to the DNA repair metallo-beta-lactamase (DRMBL) family.</text>
</comment>
<dbReference type="GO" id="GO:0036297">
    <property type="term" value="P:interstrand cross-link repair"/>
    <property type="evidence" value="ECO:0000318"/>
    <property type="project" value="GO_Central"/>
</dbReference>
<dbReference type="SUPFAM" id="SSF56281">
    <property type="entry name" value="Metallo-hydrolase/oxidoreductase"/>
    <property type="match status" value="1"/>
</dbReference>
<organism evidence="7 8">
    <name type="scientific">Helianthus annuus</name>
    <name type="common">Common sunflower</name>
    <dbReference type="NCBI Taxonomy" id="4232"/>
    <lineage>
        <taxon>Eukaryota</taxon>
        <taxon>Viridiplantae</taxon>
        <taxon>Streptophyta</taxon>
        <taxon>Embryophyta</taxon>
        <taxon>Tracheophyta</taxon>
        <taxon>Spermatophyta</taxon>
        <taxon>Magnoliopsida</taxon>
        <taxon>eudicotyledons</taxon>
        <taxon>Gunneridae</taxon>
        <taxon>Pentapetalae</taxon>
        <taxon>asterids</taxon>
        <taxon>campanulids</taxon>
        <taxon>Asterales</taxon>
        <taxon>Asteraceae</taxon>
        <taxon>Asteroideae</taxon>
        <taxon>Heliantheae alliance</taxon>
        <taxon>Heliantheae</taxon>
        <taxon>Helianthus</taxon>
    </lineage>
</organism>
<dbReference type="FunFam" id="3.60.15.10:FF:000039">
    <property type="entry name" value="DNA repair metallo-beta-lactamase family protein"/>
    <property type="match status" value="1"/>
</dbReference>
<evidence type="ECO:0000256" key="5">
    <source>
        <dbReference type="ARBA" id="ARBA00023242"/>
    </source>
</evidence>
<keyword evidence="7" id="KW-0378">Hydrolase</keyword>
<dbReference type="Gene3D" id="3.60.15.10">
    <property type="entry name" value="Ribonuclease Z/Hydroxyacylglutathione hydrolase-like"/>
    <property type="match status" value="1"/>
</dbReference>
<evidence type="ECO:0000256" key="1">
    <source>
        <dbReference type="ARBA" id="ARBA00004123"/>
    </source>
</evidence>
<dbReference type="PANTHER" id="PTHR23240">
    <property type="entry name" value="DNA CROSS-LINK REPAIR PROTEIN PSO2/SNM1-RELATED"/>
    <property type="match status" value="1"/>
</dbReference>
<dbReference type="GO" id="GO:0006303">
    <property type="term" value="P:double-strand break repair via nonhomologous end joining"/>
    <property type="evidence" value="ECO:0000318"/>
    <property type="project" value="GO_Central"/>
</dbReference>
<keyword evidence="3" id="KW-0227">DNA damage</keyword>
<evidence type="ECO:0000256" key="4">
    <source>
        <dbReference type="ARBA" id="ARBA00023204"/>
    </source>
</evidence>
<dbReference type="Proteomes" id="UP000215914">
    <property type="component" value="Unassembled WGS sequence"/>
</dbReference>
<proteinExistence type="inferred from homology"/>
<dbReference type="EMBL" id="MNCJ02000321">
    <property type="protein sequence ID" value="KAF5803547.1"/>
    <property type="molecule type" value="Genomic_DNA"/>
</dbReference>
<sequence length="563" mass="64235">MRLPLEVWKFVCLYMPPKTLNETPNFPSPIRIRIPAKMPPIEMPKGLPFSVDTWTPSSNRKKHHFLTHAHKDHSQGISTHASFPIYATPITKALTLNYYPHLNESLFVDIEIGQSIAVDDSLEGFTVTAFDANHCPGAVMFLFEGAFGNILHTGDCRLTPECLQRLPEKYVGKISREPKCRLDYVFLDCTFGTFSSKMPSKHVAIRQVIDCIWNHPDARVVYLTCDLLGQEEILVSVCQTFGSKIFIDKENNPECFQSLSLTVPDIISHDPSSRFHLFDGYPRLSERAEAKLAEARANLQPDPLIIRPSAQWFVYEDVSSEAYKRKTDRFKEARKDQFGIWHVCYSMHSSRDELEWALRLLAPRWVVSTTPECRAMELGYVKRHCSYGNLAPDDPLWKLLDIDLKAPFVNDEEASCTTSPFLMSRLEPSQERFSEKEISTVSSQAKESSVTLFGRARLGLDNSTLIYENIEKPVISYMDEEDVEVQLTKGTCADRDGPEGQQESKLNEREEIVKNSSIACSRKEVGENIRKLYRSMYVSAPKPLPSLVDLLNNRKRTKRRLLS</sequence>
<feature type="domain" description="DNA repair metallo-beta-lactamase" evidence="6">
    <location>
        <begin position="266"/>
        <end position="373"/>
    </location>
</feature>
<dbReference type="FunFam" id="3.40.50.12650:FF:000005">
    <property type="entry name" value="DNA repair metallo-beta-lactamase family protein"/>
    <property type="match status" value="1"/>
</dbReference>
<evidence type="ECO:0000313" key="8">
    <source>
        <dbReference type="Proteomes" id="UP000215914"/>
    </source>
</evidence>
<dbReference type="AlphaFoldDB" id="A0A9K3IVJ8"/>
<keyword evidence="8" id="KW-1185">Reference proteome</keyword>
<comment type="caution">
    <text evidence="7">The sequence shown here is derived from an EMBL/GenBank/DDBJ whole genome shotgun (WGS) entry which is preliminary data.</text>
</comment>
<dbReference type="GO" id="GO:0005634">
    <property type="term" value="C:nucleus"/>
    <property type="evidence" value="ECO:0000318"/>
    <property type="project" value="GO_Central"/>
</dbReference>